<dbReference type="Proteomes" id="UP000016930">
    <property type="component" value="Unassembled WGS sequence"/>
</dbReference>
<feature type="transmembrane region" description="Helical" evidence="1">
    <location>
        <begin position="12"/>
        <end position="33"/>
    </location>
</feature>
<keyword evidence="1" id="KW-0472">Membrane</keyword>
<keyword evidence="3" id="KW-1185">Reference proteome</keyword>
<reference evidence="2 3" key="1">
    <citation type="journal article" date="2012" name="Proc. Natl. Acad. Sci. U.S.A.">
        <title>Comparative genomics of Ceriporiopsis subvermispora and Phanerochaete chrysosporium provide insight into selective ligninolysis.</title>
        <authorList>
            <person name="Fernandez-Fueyo E."/>
            <person name="Ruiz-Duenas F.J."/>
            <person name="Ferreira P."/>
            <person name="Floudas D."/>
            <person name="Hibbett D.S."/>
            <person name="Canessa P."/>
            <person name="Larrondo L.F."/>
            <person name="James T.Y."/>
            <person name="Seelenfreund D."/>
            <person name="Lobos S."/>
            <person name="Polanco R."/>
            <person name="Tello M."/>
            <person name="Honda Y."/>
            <person name="Watanabe T."/>
            <person name="Watanabe T."/>
            <person name="Ryu J.S."/>
            <person name="Kubicek C.P."/>
            <person name="Schmoll M."/>
            <person name="Gaskell J."/>
            <person name="Hammel K.E."/>
            <person name="St John F.J."/>
            <person name="Vanden Wymelenberg A."/>
            <person name="Sabat G."/>
            <person name="Splinter BonDurant S."/>
            <person name="Syed K."/>
            <person name="Yadav J.S."/>
            <person name="Doddapaneni H."/>
            <person name="Subramanian V."/>
            <person name="Lavin J.L."/>
            <person name="Oguiza J.A."/>
            <person name="Perez G."/>
            <person name="Pisabarro A.G."/>
            <person name="Ramirez L."/>
            <person name="Santoyo F."/>
            <person name="Master E."/>
            <person name="Coutinho P.M."/>
            <person name="Henrissat B."/>
            <person name="Lombard V."/>
            <person name="Magnuson J.K."/>
            <person name="Kuees U."/>
            <person name="Hori C."/>
            <person name="Igarashi K."/>
            <person name="Samejima M."/>
            <person name="Held B.W."/>
            <person name="Barry K.W."/>
            <person name="LaButti K.M."/>
            <person name="Lapidus A."/>
            <person name="Lindquist E.A."/>
            <person name="Lucas S.M."/>
            <person name="Riley R."/>
            <person name="Salamov A.A."/>
            <person name="Hoffmeister D."/>
            <person name="Schwenk D."/>
            <person name="Hadar Y."/>
            <person name="Yarden O."/>
            <person name="de Vries R.P."/>
            <person name="Wiebenga A."/>
            <person name="Stenlid J."/>
            <person name="Eastwood D."/>
            <person name="Grigoriev I.V."/>
            <person name="Berka R.M."/>
            <person name="Blanchette R.A."/>
            <person name="Kersten P."/>
            <person name="Martinez A.T."/>
            <person name="Vicuna R."/>
            <person name="Cullen D."/>
        </authorList>
    </citation>
    <scope>NUCLEOTIDE SEQUENCE [LARGE SCALE GENOMIC DNA]</scope>
    <source>
        <strain evidence="2 3">B</strain>
    </source>
</reference>
<dbReference type="EMBL" id="KB445794">
    <property type="protein sequence ID" value="EMD39252.1"/>
    <property type="molecule type" value="Genomic_DNA"/>
</dbReference>
<evidence type="ECO:0000313" key="2">
    <source>
        <dbReference type="EMBL" id="EMD39252.1"/>
    </source>
</evidence>
<sequence>MRTYALYGKSKRILGLLIVTGATIASVVAWVIISGSRIHELEMPSVHWSRCASLFLPNKLDKQFAIAWGCMLAGESLIFVLTAAKAITHHGTWKISLIHIVFRDGSIYYGMMTAINAANVFTLLAPVPPTAKDMFTIMANVISSVLVSRFMFNLRAQNKQLSLPLSINVS</sequence>
<evidence type="ECO:0000313" key="3">
    <source>
        <dbReference type="Proteomes" id="UP000016930"/>
    </source>
</evidence>
<keyword evidence="1" id="KW-0812">Transmembrane</keyword>
<evidence type="ECO:0000256" key="1">
    <source>
        <dbReference type="SAM" id="Phobius"/>
    </source>
</evidence>
<keyword evidence="1" id="KW-1133">Transmembrane helix</keyword>
<organism evidence="2 3">
    <name type="scientific">Ceriporiopsis subvermispora (strain B)</name>
    <name type="common">White-rot fungus</name>
    <name type="synonym">Gelatoporia subvermispora</name>
    <dbReference type="NCBI Taxonomy" id="914234"/>
    <lineage>
        <taxon>Eukaryota</taxon>
        <taxon>Fungi</taxon>
        <taxon>Dikarya</taxon>
        <taxon>Basidiomycota</taxon>
        <taxon>Agaricomycotina</taxon>
        <taxon>Agaricomycetes</taxon>
        <taxon>Polyporales</taxon>
        <taxon>Gelatoporiaceae</taxon>
        <taxon>Gelatoporia</taxon>
    </lineage>
</organism>
<protein>
    <submittedName>
        <fullName evidence="2">Uncharacterized protein</fullName>
    </submittedName>
</protein>
<dbReference type="OrthoDB" id="3261349at2759"/>
<dbReference type="AlphaFoldDB" id="M2RLA1"/>
<dbReference type="HOGENOM" id="CLU_1570438_0_0_1"/>
<feature type="transmembrane region" description="Helical" evidence="1">
    <location>
        <begin position="107"/>
        <end position="128"/>
    </location>
</feature>
<proteinExistence type="predicted"/>
<name>M2RLA1_CERS8</name>
<feature type="transmembrane region" description="Helical" evidence="1">
    <location>
        <begin position="65"/>
        <end position="87"/>
    </location>
</feature>
<accession>M2RLA1</accession>
<dbReference type="STRING" id="914234.M2RLA1"/>
<feature type="transmembrane region" description="Helical" evidence="1">
    <location>
        <begin position="134"/>
        <end position="152"/>
    </location>
</feature>
<gene>
    <name evidence="2" type="ORF">CERSUDRAFT_112908</name>
</gene>